<keyword evidence="3" id="KW-1185">Reference proteome</keyword>
<name>A0ABU3CAE9_9FLAO</name>
<dbReference type="InterPro" id="IPR046111">
    <property type="entry name" value="DUF6048"/>
</dbReference>
<proteinExistence type="predicted"/>
<evidence type="ECO:0000256" key="1">
    <source>
        <dbReference type="SAM" id="SignalP"/>
    </source>
</evidence>
<gene>
    <name evidence="2" type="ORF">RM553_10765</name>
</gene>
<evidence type="ECO:0000313" key="3">
    <source>
        <dbReference type="Proteomes" id="UP001262889"/>
    </source>
</evidence>
<feature type="chain" id="PRO_5047533659" evidence="1">
    <location>
        <begin position="26"/>
        <end position="241"/>
    </location>
</feature>
<accession>A0ABU3CAE9</accession>
<organism evidence="2 3">
    <name type="scientific">Autumnicola tepida</name>
    <dbReference type="NCBI Taxonomy" id="3075595"/>
    <lineage>
        <taxon>Bacteria</taxon>
        <taxon>Pseudomonadati</taxon>
        <taxon>Bacteroidota</taxon>
        <taxon>Flavobacteriia</taxon>
        <taxon>Flavobacteriales</taxon>
        <taxon>Flavobacteriaceae</taxon>
        <taxon>Autumnicola</taxon>
    </lineage>
</organism>
<dbReference type="Pfam" id="PF19515">
    <property type="entry name" value="DUF6048"/>
    <property type="match status" value="1"/>
</dbReference>
<evidence type="ECO:0000313" key="2">
    <source>
        <dbReference type="EMBL" id="MDT0643311.1"/>
    </source>
</evidence>
<keyword evidence="1" id="KW-0732">Signal</keyword>
<dbReference type="Proteomes" id="UP001262889">
    <property type="component" value="Unassembled WGS sequence"/>
</dbReference>
<reference evidence="2 3" key="1">
    <citation type="submission" date="2023-09" db="EMBL/GenBank/DDBJ databases">
        <authorList>
            <person name="Rey-Velasco X."/>
        </authorList>
    </citation>
    <scope>NUCLEOTIDE SEQUENCE [LARGE SCALE GENOMIC DNA]</scope>
    <source>
        <strain evidence="2 3">F363</strain>
    </source>
</reference>
<dbReference type="RefSeq" id="WP_311534928.1">
    <property type="nucleotide sequence ID" value="NZ_JAVRHQ010000011.1"/>
</dbReference>
<feature type="signal peptide" evidence="1">
    <location>
        <begin position="1"/>
        <end position="25"/>
    </location>
</feature>
<dbReference type="EMBL" id="JAVRHQ010000011">
    <property type="protein sequence ID" value="MDT0643311.1"/>
    <property type="molecule type" value="Genomic_DNA"/>
</dbReference>
<comment type="caution">
    <text evidence="2">The sequence shown here is derived from an EMBL/GenBank/DDBJ whole genome shotgun (WGS) entry which is preliminary data.</text>
</comment>
<sequence length="241" mass="27114">MKLKHTSLYITNLLLLLLFFGNLQAQEQEIPPPSVPDSVQYKQKFGLRAGVDLSKLLRTALQDDYSGLEIVGDYRVYKNFYAAAEIGNEKITFAEGLITATSTGSYIKVGGDYNAYENWLDMQNSIFVGLRYGFATFSQDLEEYTIYTTTSYFEPDVRTPEDGETTGLTANWIELIAGIKVEVLNNLFLSANVQLKRRIGQSTPPNFDNLSIPGFNRTYDDSSFGVGFGYTISYLLPLYKK</sequence>
<protein>
    <submittedName>
        <fullName evidence="2">DUF6048 family protein</fullName>
    </submittedName>
</protein>